<dbReference type="InterPro" id="IPR036185">
    <property type="entry name" value="DNA_heli_DnaB-like_N_sf"/>
</dbReference>
<evidence type="ECO:0000256" key="10">
    <source>
        <dbReference type="ARBA" id="ARBA00044932"/>
    </source>
</evidence>
<evidence type="ECO:0000256" key="2">
    <source>
        <dbReference type="ARBA" id="ARBA00022515"/>
    </source>
</evidence>
<keyword evidence="2 13" id="KW-0639">Primosome</keyword>
<dbReference type="GO" id="GO:0006269">
    <property type="term" value="P:DNA replication, synthesis of primer"/>
    <property type="evidence" value="ECO:0007669"/>
    <property type="project" value="UniProtKB-UniRule"/>
</dbReference>
<feature type="domain" description="SF4 helicase" evidence="15">
    <location>
        <begin position="205"/>
        <end position="479"/>
    </location>
</feature>
<feature type="compositionally biased region" description="Polar residues" evidence="14">
    <location>
        <begin position="494"/>
        <end position="504"/>
    </location>
</feature>
<comment type="function">
    <text evidence="10 13">The main replicative DNA helicase, it participates in initiation and elongation during chromosome replication. Travels ahead of the DNA replisome, separating dsDNA into templates for DNA synthesis. A processive ATP-dependent 5'-3' DNA helicase it has DNA-dependent ATPase activity.</text>
</comment>
<dbReference type="PROSITE" id="PS51199">
    <property type="entry name" value="SF4_HELICASE"/>
    <property type="match status" value="1"/>
</dbReference>
<accession>A0A5C7FHL4</accession>
<dbReference type="SUPFAM" id="SSF52540">
    <property type="entry name" value="P-loop containing nucleoside triphosphate hydrolases"/>
    <property type="match status" value="1"/>
</dbReference>
<evidence type="ECO:0000256" key="11">
    <source>
        <dbReference type="ARBA" id="ARBA00048954"/>
    </source>
</evidence>
<dbReference type="InterPro" id="IPR007692">
    <property type="entry name" value="DNA_helicase_DnaB"/>
</dbReference>
<keyword evidence="17" id="KW-1185">Reference proteome</keyword>
<gene>
    <name evidence="16" type="primary">dnaB</name>
    <name evidence="16" type="ORF">FUA23_05805</name>
</gene>
<protein>
    <recommendedName>
        <fullName evidence="12 13">Replicative DNA helicase</fullName>
        <ecNumber evidence="12 13">5.6.2.3</ecNumber>
    </recommendedName>
</protein>
<dbReference type="EC" id="5.6.2.3" evidence="12 13"/>
<evidence type="ECO:0000256" key="4">
    <source>
        <dbReference type="ARBA" id="ARBA00022741"/>
    </source>
</evidence>
<dbReference type="GO" id="GO:0003677">
    <property type="term" value="F:DNA binding"/>
    <property type="evidence" value="ECO:0007669"/>
    <property type="project" value="UniProtKB-UniRule"/>
</dbReference>
<evidence type="ECO:0000256" key="6">
    <source>
        <dbReference type="ARBA" id="ARBA00022806"/>
    </source>
</evidence>
<dbReference type="PANTHER" id="PTHR30153:SF2">
    <property type="entry name" value="REPLICATIVE DNA HELICASE"/>
    <property type="match status" value="1"/>
</dbReference>
<evidence type="ECO:0000256" key="13">
    <source>
        <dbReference type="RuleBase" id="RU362085"/>
    </source>
</evidence>
<keyword evidence="6 13" id="KW-0347">Helicase</keyword>
<keyword evidence="5 13" id="KW-0378">Hydrolase</keyword>
<dbReference type="InterPro" id="IPR027417">
    <property type="entry name" value="P-loop_NTPase"/>
</dbReference>
<dbReference type="SUPFAM" id="SSF48024">
    <property type="entry name" value="N-terminal domain of DnaB helicase"/>
    <property type="match status" value="1"/>
</dbReference>
<keyword evidence="8 13" id="KW-0238">DNA-binding</keyword>
<dbReference type="FunFam" id="3.40.50.300:FF:000076">
    <property type="entry name" value="Replicative DNA helicase"/>
    <property type="match status" value="1"/>
</dbReference>
<dbReference type="AlphaFoldDB" id="A0A5C7FHL4"/>
<dbReference type="Proteomes" id="UP000321907">
    <property type="component" value="Unassembled WGS sequence"/>
</dbReference>
<reference evidence="16 17" key="1">
    <citation type="submission" date="2019-08" db="EMBL/GenBank/DDBJ databases">
        <title>Lewinella sp. strain SSH13 Genome sequencing and assembly.</title>
        <authorList>
            <person name="Kim I."/>
        </authorList>
    </citation>
    <scope>NUCLEOTIDE SEQUENCE [LARGE SCALE GENOMIC DNA]</scope>
    <source>
        <strain evidence="16 17">SSH13</strain>
    </source>
</reference>
<evidence type="ECO:0000256" key="3">
    <source>
        <dbReference type="ARBA" id="ARBA00022705"/>
    </source>
</evidence>
<dbReference type="InterPro" id="IPR016136">
    <property type="entry name" value="DNA_helicase_N/primase_C"/>
</dbReference>
<proteinExistence type="inferred from homology"/>
<dbReference type="PANTHER" id="PTHR30153">
    <property type="entry name" value="REPLICATIVE DNA HELICASE DNAB"/>
    <property type="match status" value="1"/>
</dbReference>
<feature type="compositionally biased region" description="Basic and acidic residues" evidence="14">
    <location>
        <begin position="1"/>
        <end position="11"/>
    </location>
</feature>
<dbReference type="GO" id="GO:1990077">
    <property type="term" value="C:primosome complex"/>
    <property type="evidence" value="ECO:0007669"/>
    <property type="project" value="UniProtKB-UniRule"/>
</dbReference>
<dbReference type="CDD" id="cd00984">
    <property type="entry name" value="DnaB_C"/>
    <property type="match status" value="1"/>
</dbReference>
<evidence type="ECO:0000256" key="5">
    <source>
        <dbReference type="ARBA" id="ARBA00022801"/>
    </source>
</evidence>
<dbReference type="InterPro" id="IPR007694">
    <property type="entry name" value="DNA_helicase_DnaB-like_C"/>
</dbReference>
<dbReference type="RefSeq" id="WP_147929779.1">
    <property type="nucleotide sequence ID" value="NZ_VOXD01000006.1"/>
</dbReference>
<dbReference type="FunFam" id="1.10.860.10:FF:000001">
    <property type="entry name" value="Replicative DNA helicase"/>
    <property type="match status" value="1"/>
</dbReference>
<evidence type="ECO:0000256" key="1">
    <source>
        <dbReference type="ARBA" id="ARBA00008428"/>
    </source>
</evidence>
<dbReference type="EMBL" id="VOXD01000006">
    <property type="protein sequence ID" value="TXF90607.1"/>
    <property type="molecule type" value="Genomic_DNA"/>
</dbReference>
<evidence type="ECO:0000313" key="16">
    <source>
        <dbReference type="EMBL" id="TXF90607.1"/>
    </source>
</evidence>
<dbReference type="GO" id="GO:0005524">
    <property type="term" value="F:ATP binding"/>
    <property type="evidence" value="ECO:0007669"/>
    <property type="project" value="UniProtKB-UniRule"/>
</dbReference>
<dbReference type="OrthoDB" id="9773982at2"/>
<keyword evidence="7 13" id="KW-0067">ATP-binding</keyword>
<name>A0A5C7FHL4_9BACT</name>
<sequence>MAKDKQQDRRANGTSSTWSNRARLQEANLPEYSKLPPQAPDLEEAVLSAILIEKEAMTKVLDILEADSFYKPAHQSIYRSMRRLFERSQPIDLLMVMEDLKKAGELETIGGAAYLAQLTSKVTSSANIEYHARIVTEKFIQRELIRTSTEIIKDAYEDGTDVLDLLDKAGNYVFEITERNMGKQVADMGTLANQLLEQLTMLRDKEDGLTGVPTGFTELDRLTSGLQPSDLIIIAARPAMGKTSFVLSLARSAAVEYGRGVALFSLEMSAAQLAGRIFSQDAEVNGQKMRNGKFDDDEWTRLVDAMNRIGEAPIYIDDTAGINVFELRAKCRRLKLEKDISMVIIDYLQLMSGSGESNKGMNREQEVSGISRALKGLAKELEVPVIALSQLSRAVETRGGDKRPQLSDLRESGSIEQDADMVMFLYRPEYYGIEEDEQGNSLRGTATVIVGKNRHGEAKDIRLAFESDFARFSDLDDPDFDLLPDTAIQAGQPYGSTTIPSKMNNTDEDIPF</sequence>
<dbReference type="GO" id="GO:0043139">
    <property type="term" value="F:5'-3' DNA helicase activity"/>
    <property type="evidence" value="ECO:0007669"/>
    <property type="project" value="UniProtKB-EC"/>
</dbReference>
<dbReference type="Pfam" id="PF00772">
    <property type="entry name" value="DnaB"/>
    <property type="match status" value="1"/>
</dbReference>
<feature type="compositionally biased region" description="Polar residues" evidence="14">
    <location>
        <begin position="12"/>
        <end position="22"/>
    </location>
</feature>
<evidence type="ECO:0000259" key="15">
    <source>
        <dbReference type="PROSITE" id="PS51199"/>
    </source>
</evidence>
<evidence type="ECO:0000256" key="14">
    <source>
        <dbReference type="SAM" id="MobiDB-lite"/>
    </source>
</evidence>
<keyword evidence="3 13" id="KW-0235">DNA replication</keyword>
<evidence type="ECO:0000256" key="8">
    <source>
        <dbReference type="ARBA" id="ARBA00023125"/>
    </source>
</evidence>
<keyword evidence="4 13" id="KW-0547">Nucleotide-binding</keyword>
<dbReference type="NCBIfam" id="TIGR00665">
    <property type="entry name" value="DnaB"/>
    <property type="match status" value="1"/>
</dbReference>
<dbReference type="Pfam" id="PF03796">
    <property type="entry name" value="DnaB_C"/>
    <property type="match status" value="1"/>
</dbReference>
<dbReference type="NCBIfam" id="NF004384">
    <property type="entry name" value="PRK05748.1"/>
    <property type="match status" value="1"/>
</dbReference>
<organism evidence="16 17">
    <name type="scientific">Neolewinella aurantiaca</name>
    <dbReference type="NCBI Taxonomy" id="2602767"/>
    <lineage>
        <taxon>Bacteria</taxon>
        <taxon>Pseudomonadati</taxon>
        <taxon>Bacteroidota</taxon>
        <taxon>Saprospiria</taxon>
        <taxon>Saprospirales</taxon>
        <taxon>Lewinellaceae</taxon>
        <taxon>Neolewinella</taxon>
    </lineage>
</organism>
<evidence type="ECO:0000313" key="17">
    <source>
        <dbReference type="Proteomes" id="UP000321907"/>
    </source>
</evidence>
<keyword evidence="9" id="KW-0413">Isomerase</keyword>
<dbReference type="GO" id="GO:0016887">
    <property type="term" value="F:ATP hydrolysis activity"/>
    <property type="evidence" value="ECO:0007669"/>
    <property type="project" value="RHEA"/>
</dbReference>
<evidence type="ECO:0000256" key="7">
    <source>
        <dbReference type="ARBA" id="ARBA00022840"/>
    </source>
</evidence>
<feature type="region of interest" description="Disordered" evidence="14">
    <location>
        <begin position="1"/>
        <end position="23"/>
    </location>
</feature>
<comment type="catalytic activity">
    <reaction evidence="11 13">
        <text>ATP + H2O = ADP + phosphate + H(+)</text>
        <dbReference type="Rhea" id="RHEA:13065"/>
        <dbReference type="ChEBI" id="CHEBI:15377"/>
        <dbReference type="ChEBI" id="CHEBI:15378"/>
        <dbReference type="ChEBI" id="CHEBI:30616"/>
        <dbReference type="ChEBI" id="CHEBI:43474"/>
        <dbReference type="ChEBI" id="CHEBI:456216"/>
        <dbReference type="EC" id="5.6.2.3"/>
    </reaction>
</comment>
<dbReference type="GO" id="GO:0005829">
    <property type="term" value="C:cytosol"/>
    <property type="evidence" value="ECO:0007669"/>
    <property type="project" value="TreeGrafter"/>
</dbReference>
<evidence type="ECO:0000256" key="12">
    <source>
        <dbReference type="NCBIfam" id="TIGR00665"/>
    </source>
</evidence>
<feature type="region of interest" description="Disordered" evidence="14">
    <location>
        <begin position="488"/>
        <end position="512"/>
    </location>
</feature>
<dbReference type="InterPro" id="IPR007693">
    <property type="entry name" value="DNA_helicase_DnaB-like_N"/>
</dbReference>
<dbReference type="Gene3D" id="3.40.50.300">
    <property type="entry name" value="P-loop containing nucleotide triphosphate hydrolases"/>
    <property type="match status" value="1"/>
</dbReference>
<dbReference type="GO" id="GO:0042802">
    <property type="term" value="F:identical protein binding"/>
    <property type="evidence" value="ECO:0007669"/>
    <property type="project" value="UniProtKB-ARBA"/>
</dbReference>
<comment type="caution">
    <text evidence="16">The sequence shown here is derived from an EMBL/GenBank/DDBJ whole genome shotgun (WGS) entry which is preliminary data.</text>
</comment>
<dbReference type="Gene3D" id="1.10.860.10">
    <property type="entry name" value="DNAb Helicase, Chain A"/>
    <property type="match status" value="1"/>
</dbReference>
<comment type="similarity">
    <text evidence="1 13">Belongs to the helicase family. DnaB subfamily.</text>
</comment>
<evidence type="ECO:0000256" key="9">
    <source>
        <dbReference type="ARBA" id="ARBA00023235"/>
    </source>
</evidence>